<gene>
    <name evidence="4" type="ORF">TSOC_003289</name>
</gene>
<dbReference type="InterPro" id="IPR003399">
    <property type="entry name" value="Mce/MlaD"/>
</dbReference>
<dbReference type="GO" id="GO:0005543">
    <property type="term" value="F:phospholipid binding"/>
    <property type="evidence" value="ECO:0007669"/>
    <property type="project" value="TreeGrafter"/>
</dbReference>
<evidence type="ECO:0000259" key="3">
    <source>
        <dbReference type="Pfam" id="PF02470"/>
    </source>
</evidence>
<dbReference type="GO" id="GO:0005319">
    <property type="term" value="F:lipid transporter activity"/>
    <property type="evidence" value="ECO:0007669"/>
    <property type="project" value="TreeGrafter"/>
</dbReference>
<keyword evidence="2" id="KW-1133">Transmembrane helix</keyword>
<evidence type="ECO:0000256" key="1">
    <source>
        <dbReference type="SAM" id="MobiDB-lite"/>
    </source>
</evidence>
<reference evidence="4 5" key="1">
    <citation type="journal article" date="2017" name="Mol. Biol. Evol.">
        <title>The 4-celled Tetrabaena socialis nuclear genome reveals the essential components for genetic control of cell number at the origin of multicellularity in the volvocine lineage.</title>
        <authorList>
            <person name="Featherston J."/>
            <person name="Arakaki Y."/>
            <person name="Hanschen E.R."/>
            <person name="Ferris P.J."/>
            <person name="Michod R.E."/>
            <person name="Olson B.J.S.C."/>
            <person name="Nozaki H."/>
            <person name="Durand P.M."/>
        </authorList>
    </citation>
    <scope>NUCLEOTIDE SEQUENCE [LARGE SCALE GENOMIC DNA]</scope>
    <source>
        <strain evidence="4 5">NIES-571</strain>
    </source>
</reference>
<keyword evidence="5" id="KW-1185">Reference proteome</keyword>
<organism evidence="4 5">
    <name type="scientific">Tetrabaena socialis</name>
    <dbReference type="NCBI Taxonomy" id="47790"/>
    <lineage>
        <taxon>Eukaryota</taxon>
        <taxon>Viridiplantae</taxon>
        <taxon>Chlorophyta</taxon>
        <taxon>core chlorophytes</taxon>
        <taxon>Chlorophyceae</taxon>
        <taxon>CS clade</taxon>
        <taxon>Chlamydomonadales</taxon>
        <taxon>Tetrabaenaceae</taxon>
        <taxon>Tetrabaena</taxon>
    </lineage>
</organism>
<comment type="caution">
    <text evidence="4">The sequence shown here is derived from an EMBL/GenBank/DDBJ whole genome shotgun (WGS) entry which is preliminary data.</text>
</comment>
<dbReference type="InterPro" id="IPR039342">
    <property type="entry name" value="TGD2-like"/>
</dbReference>
<keyword evidence="2" id="KW-0472">Membrane</keyword>
<feature type="region of interest" description="Disordered" evidence="1">
    <location>
        <begin position="1"/>
        <end position="24"/>
    </location>
</feature>
<dbReference type="EMBL" id="PGGS01000069">
    <property type="protein sequence ID" value="PNH10049.1"/>
    <property type="molecule type" value="Genomic_DNA"/>
</dbReference>
<evidence type="ECO:0000313" key="4">
    <source>
        <dbReference type="EMBL" id="PNH10049.1"/>
    </source>
</evidence>
<feature type="region of interest" description="Disordered" evidence="1">
    <location>
        <begin position="164"/>
        <end position="194"/>
    </location>
</feature>
<dbReference type="Proteomes" id="UP000236333">
    <property type="component" value="Unassembled WGS sequence"/>
</dbReference>
<feature type="compositionally biased region" description="Low complexity" evidence="1">
    <location>
        <begin position="1"/>
        <end position="23"/>
    </location>
</feature>
<accession>A0A2J8ABZ6</accession>
<feature type="domain" description="Mce/MlaD" evidence="3">
    <location>
        <begin position="68"/>
        <end position="143"/>
    </location>
</feature>
<dbReference type="PANTHER" id="PTHR34675">
    <property type="entry name" value="PROTEIN TRIGALACTOSYLDIACYLGLYCEROL 2, CHLOROPLASTIC"/>
    <property type="match status" value="1"/>
</dbReference>
<sequence length="265" mass="26845">MAVAADAAAGVGSSGSSGDAVGGPSRQSFTGILRRAYVGEMLFIVVGGLICAGLAQWTVGTSLRRFNPYTFHVTLPLAPGVVKGTPLRMKGVPVGSVRSTTPLLHRVDVEVEVNDQKTIIPRVSKFELTQSGMIPASSIDITTPEGVSMEVLTAVVAAKARASAEASRSGGGGGAAGPRGASGDKGPGASKSGRAARVAKVRLASPKEVDACRLQDVLVCSGDTLDGLQGGSMDELMAHMLKTLRKGEAQAGGTGIVPGRGPVQN</sequence>
<dbReference type="OrthoDB" id="1924069at2759"/>
<dbReference type="Pfam" id="PF02470">
    <property type="entry name" value="MlaD"/>
    <property type="match status" value="1"/>
</dbReference>
<dbReference type="PANTHER" id="PTHR34675:SF1">
    <property type="entry name" value="PROTEIN TRIGALACTOSYLDIACYLGLYCEROL 2, CHLOROPLASTIC"/>
    <property type="match status" value="1"/>
</dbReference>
<evidence type="ECO:0000313" key="5">
    <source>
        <dbReference type="Proteomes" id="UP000236333"/>
    </source>
</evidence>
<keyword evidence="2" id="KW-0812">Transmembrane</keyword>
<evidence type="ECO:0000256" key="2">
    <source>
        <dbReference type="SAM" id="Phobius"/>
    </source>
</evidence>
<proteinExistence type="predicted"/>
<dbReference type="AlphaFoldDB" id="A0A2J8ABZ6"/>
<name>A0A2J8ABZ6_9CHLO</name>
<feature type="transmembrane region" description="Helical" evidence="2">
    <location>
        <begin position="36"/>
        <end position="57"/>
    </location>
</feature>
<protein>
    <submittedName>
        <fullName evidence="4">Protein TRIGALACTOSYLDIACYLGLYCEROL 2, chloroplastic</fullName>
    </submittedName>
</protein>
<dbReference type="GO" id="GO:0009706">
    <property type="term" value="C:chloroplast inner membrane"/>
    <property type="evidence" value="ECO:0007669"/>
    <property type="project" value="TreeGrafter"/>
</dbReference>